<dbReference type="OrthoDB" id="9864695at2"/>
<organism evidence="2 3">
    <name type="scientific">Coleofasciculus chthonoplastes PCC 7420</name>
    <dbReference type="NCBI Taxonomy" id="118168"/>
    <lineage>
        <taxon>Bacteria</taxon>
        <taxon>Bacillati</taxon>
        <taxon>Cyanobacteriota</taxon>
        <taxon>Cyanophyceae</taxon>
        <taxon>Coleofasciculales</taxon>
        <taxon>Coleofasciculaceae</taxon>
        <taxon>Coleofasciculus</taxon>
    </lineage>
</organism>
<keyword evidence="3" id="KW-1185">Reference proteome</keyword>
<dbReference type="AlphaFoldDB" id="B4VQR9"/>
<accession>B4VQR9</accession>
<dbReference type="Proteomes" id="UP000003835">
    <property type="component" value="Unassembled WGS sequence"/>
</dbReference>
<dbReference type="EMBL" id="DS989848">
    <property type="protein sequence ID" value="EDX75886.1"/>
    <property type="molecule type" value="Genomic_DNA"/>
</dbReference>
<proteinExistence type="predicted"/>
<evidence type="ECO:0000313" key="3">
    <source>
        <dbReference type="Proteomes" id="UP000003835"/>
    </source>
</evidence>
<reference evidence="2 3" key="1">
    <citation type="submission" date="2008-07" db="EMBL/GenBank/DDBJ databases">
        <authorList>
            <person name="Tandeau de Marsac N."/>
            <person name="Ferriera S."/>
            <person name="Johnson J."/>
            <person name="Kravitz S."/>
            <person name="Beeson K."/>
            <person name="Sutton G."/>
            <person name="Rogers Y.-H."/>
            <person name="Friedman R."/>
            <person name="Frazier M."/>
            <person name="Venter J.C."/>
        </authorList>
    </citation>
    <scope>NUCLEOTIDE SEQUENCE [LARGE SCALE GENOMIC DNA]</scope>
    <source>
        <strain evidence="2 3">PCC 7420</strain>
    </source>
</reference>
<dbReference type="STRING" id="118168.MC7420_6541"/>
<evidence type="ECO:0000256" key="1">
    <source>
        <dbReference type="SAM" id="Coils"/>
    </source>
</evidence>
<gene>
    <name evidence="2" type="ORF">MC7420_6541</name>
</gene>
<dbReference type="HOGENOM" id="CLU_1281452_0_0_3"/>
<protein>
    <submittedName>
        <fullName evidence="2">Uncharacterized protein</fullName>
    </submittedName>
</protein>
<sequence length="215" mass="23882">MIVFVPAYDASTQANIAIAKLIITEDCVTLFEKKATRKELIAVLSKADVLPVFAMCHGVRNALKGHNGDVALSCGDVQLLSQRTVYAFACHTANELGRSGADIGAIWWGYSDTISCAIDSSSVIPIFTEIFIFIRDNFQGARSSQDRQRVIEQLKQMCEQAEAQVDQIDAQTEITDITEVYMTLRHIWDRLRIWVPGIQVPEQHPDASSPSLPWG</sequence>
<keyword evidence="1" id="KW-0175">Coiled coil</keyword>
<name>B4VQR9_9CYAN</name>
<feature type="coiled-coil region" evidence="1">
    <location>
        <begin position="144"/>
        <end position="171"/>
    </location>
</feature>
<dbReference type="RefSeq" id="WP_006101024.1">
    <property type="nucleotide sequence ID" value="NZ_DS989848.1"/>
</dbReference>
<evidence type="ECO:0000313" key="2">
    <source>
        <dbReference type="EMBL" id="EDX75886.1"/>
    </source>
</evidence>